<evidence type="ECO:0000313" key="4">
    <source>
        <dbReference type="EMBL" id="KAK8893185.1"/>
    </source>
</evidence>
<dbReference type="EMBL" id="JAPFFF010000003">
    <property type="protein sequence ID" value="KAK8893185.1"/>
    <property type="molecule type" value="Genomic_DNA"/>
</dbReference>
<dbReference type="InterPro" id="IPR021109">
    <property type="entry name" value="Peptidase_aspartic_dom_sf"/>
</dbReference>
<dbReference type="Pfam" id="PF00026">
    <property type="entry name" value="Asp"/>
    <property type="match status" value="1"/>
</dbReference>
<keyword evidence="2" id="KW-0645">Protease</keyword>
<protein>
    <recommendedName>
        <fullName evidence="3">Peptidase A1 domain-containing protein</fullName>
    </recommendedName>
</protein>
<dbReference type="SUPFAM" id="SSF50630">
    <property type="entry name" value="Acid proteases"/>
    <property type="match status" value="1"/>
</dbReference>
<dbReference type="PROSITE" id="PS00141">
    <property type="entry name" value="ASP_PROTEASE"/>
    <property type="match status" value="1"/>
</dbReference>
<proteinExistence type="inferred from homology"/>
<feature type="domain" description="Peptidase A1" evidence="3">
    <location>
        <begin position="57"/>
        <end position="362"/>
    </location>
</feature>
<dbReference type="InterPro" id="IPR033121">
    <property type="entry name" value="PEPTIDASE_A1"/>
</dbReference>
<dbReference type="PANTHER" id="PTHR47966:SF51">
    <property type="entry name" value="BETA-SITE APP-CLEAVING ENZYME, ISOFORM A-RELATED"/>
    <property type="match status" value="1"/>
</dbReference>
<evidence type="ECO:0000259" key="3">
    <source>
        <dbReference type="PROSITE" id="PS51767"/>
    </source>
</evidence>
<dbReference type="Gene3D" id="2.40.70.10">
    <property type="entry name" value="Acid Proteases"/>
    <property type="match status" value="2"/>
</dbReference>
<dbReference type="PROSITE" id="PS51767">
    <property type="entry name" value="PEPTIDASE_A1"/>
    <property type="match status" value="1"/>
</dbReference>
<organism evidence="4 5">
    <name type="scientific">Tritrichomonas musculus</name>
    <dbReference type="NCBI Taxonomy" id="1915356"/>
    <lineage>
        <taxon>Eukaryota</taxon>
        <taxon>Metamonada</taxon>
        <taxon>Parabasalia</taxon>
        <taxon>Tritrichomonadida</taxon>
        <taxon>Tritrichomonadidae</taxon>
        <taxon>Tritrichomonas</taxon>
    </lineage>
</organism>
<evidence type="ECO:0000256" key="2">
    <source>
        <dbReference type="RuleBase" id="RU000454"/>
    </source>
</evidence>
<dbReference type="PRINTS" id="PR00792">
    <property type="entry name" value="PEPSIN"/>
</dbReference>
<reference evidence="4 5" key="1">
    <citation type="submission" date="2024-04" db="EMBL/GenBank/DDBJ databases">
        <title>Tritrichomonas musculus Genome.</title>
        <authorList>
            <person name="Alves-Ferreira E."/>
            <person name="Grigg M."/>
            <person name="Lorenzi H."/>
            <person name="Galac M."/>
        </authorList>
    </citation>
    <scope>NUCLEOTIDE SEQUENCE [LARGE SCALE GENOMIC DNA]</scope>
    <source>
        <strain evidence="4 5">EAF2021</strain>
    </source>
</reference>
<accession>A0ABR2KPY9</accession>
<gene>
    <name evidence="4" type="ORF">M9Y10_021600</name>
</gene>
<keyword evidence="2" id="KW-0378">Hydrolase</keyword>
<keyword evidence="5" id="KW-1185">Reference proteome</keyword>
<dbReference type="InterPro" id="IPR001969">
    <property type="entry name" value="Aspartic_peptidase_AS"/>
</dbReference>
<name>A0ABR2KPY9_9EUKA</name>
<dbReference type="PANTHER" id="PTHR47966">
    <property type="entry name" value="BETA-SITE APP-CLEAVING ENZYME, ISOFORM A-RELATED"/>
    <property type="match status" value="1"/>
</dbReference>
<sequence>MFSLLLVLGASKFISFKLKKEKMDPGYRRYIAQRYHDRFGVSLDSTLPLWDYMNAQYYTEITIGTPPQKFKVCPDTGSSNLWVPSQSCWSLPCWVHSRYDSSKSSTYTPDGRFVNITYGSGECSGFGSNDIVTIGENSANMTFAEMKTEGSISFLAATFDGIMGLAFPQISVGDIPPPLKVFYDNGLIDKYLVAFRLGKESGEEGEIDIGDWNPDAFEGEITWFPTSKELWWYFEFDAITLNGTDTNLCAQFPNGKCAAILDTGTSMFVGPTKYMDVIMKDINIDAMCHDLDSNPVVGFSIGGTEFTLKPSEYVMNVQGACMPGMMGMDLGVDFFILGDTFLRKYYSIYDMNVGGAPRLGLALAK</sequence>
<keyword evidence="2" id="KW-0064">Aspartyl protease</keyword>
<comment type="caution">
    <text evidence="4">The sequence shown here is derived from an EMBL/GenBank/DDBJ whole genome shotgun (WGS) entry which is preliminary data.</text>
</comment>
<dbReference type="InterPro" id="IPR001461">
    <property type="entry name" value="Aspartic_peptidase_A1"/>
</dbReference>
<evidence type="ECO:0000313" key="5">
    <source>
        <dbReference type="Proteomes" id="UP001470230"/>
    </source>
</evidence>
<dbReference type="Proteomes" id="UP001470230">
    <property type="component" value="Unassembled WGS sequence"/>
</dbReference>
<comment type="similarity">
    <text evidence="1 2">Belongs to the peptidase A1 family.</text>
</comment>
<evidence type="ECO:0000256" key="1">
    <source>
        <dbReference type="ARBA" id="ARBA00007447"/>
    </source>
</evidence>